<name>A0A8J5XHU2_DIALT</name>
<dbReference type="EMBL" id="JAGTXO010000005">
    <property type="protein sequence ID" value="KAG8467673.1"/>
    <property type="molecule type" value="Genomic_DNA"/>
</dbReference>
<feature type="transmembrane region" description="Helical" evidence="6">
    <location>
        <begin position="56"/>
        <end position="80"/>
    </location>
</feature>
<dbReference type="PROSITE" id="PS51503">
    <property type="entry name" value="HIG1"/>
    <property type="match status" value="1"/>
</dbReference>
<dbReference type="GO" id="GO:0031966">
    <property type="term" value="C:mitochondrial membrane"/>
    <property type="evidence" value="ECO:0007669"/>
    <property type="project" value="UniProtKB-SubCell"/>
</dbReference>
<dbReference type="Proteomes" id="UP000751190">
    <property type="component" value="Unassembled WGS sequence"/>
</dbReference>
<gene>
    <name evidence="8" type="ORF">KFE25_006725</name>
</gene>
<feature type="transmembrane region" description="Helical" evidence="6">
    <location>
        <begin position="25"/>
        <end position="44"/>
    </location>
</feature>
<evidence type="ECO:0000256" key="4">
    <source>
        <dbReference type="ARBA" id="ARBA00023128"/>
    </source>
</evidence>
<evidence type="ECO:0000313" key="8">
    <source>
        <dbReference type="EMBL" id="KAG8467673.1"/>
    </source>
</evidence>
<comment type="caution">
    <text evidence="8">The sequence shown here is derived from an EMBL/GenBank/DDBJ whole genome shotgun (WGS) entry which is preliminary data.</text>
</comment>
<comment type="subcellular location">
    <subcellularLocation>
        <location evidence="1">Mitochondrion membrane</location>
    </subcellularLocation>
</comment>
<dbReference type="InterPro" id="IPR007667">
    <property type="entry name" value="Hypoxia_induced_domain"/>
</dbReference>
<dbReference type="PANTHER" id="PTHR12297:SF3">
    <property type="entry name" value="HIG1 DOMAIN FAMILY MEMBER 1A"/>
    <property type="match status" value="1"/>
</dbReference>
<evidence type="ECO:0000256" key="6">
    <source>
        <dbReference type="SAM" id="Phobius"/>
    </source>
</evidence>
<dbReference type="InterPro" id="IPR050355">
    <property type="entry name" value="RCF1"/>
</dbReference>
<reference evidence="8" key="1">
    <citation type="submission" date="2021-05" db="EMBL/GenBank/DDBJ databases">
        <title>The genome of the haptophyte Pavlova lutheri (Diacronema luteri, Pavlovales) - a model for lipid biosynthesis in eukaryotic algae.</title>
        <authorList>
            <person name="Hulatt C.J."/>
            <person name="Posewitz M.C."/>
        </authorList>
    </citation>
    <scope>NUCLEOTIDE SEQUENCE</scope>
    <source>
        <strain evidence="8">NIVA-4/92</strain>
    </source>
</reference>
<protein>
    <recommendedName>
        <fullName evidence="7">HIG1 domain-containing protein</fullName>
    </recommendedName>
</protein>
<sequence>MSTSAREGLPPARRSFMDKCKEEPLVPLGALTTAFVLCGGLYSFKVGDRKSGQMFMRLRVIAQFGTVAAMIGYAAGAGAIDWKRFLMPK</sequence>
<dbReference type="Gene3D" id="6.10.140.1320">
    <property type="match status" value="1"/>
</dbReference>
<organism evidence="8 9">
    <name type="scientific">Diacronema lutheri</name>
    <name type="common">Unicellular marine alga</name>
    <name type="synonym">Monochrysis lutheri</name>
    <dbReference type="NCBI Taxonomy" id="2081491"/>
    <lineage>
        <taxon>Eukaryota</taxon>
        <taxon>Haptista</taxon>
        <taxon>Haptophyta</taxon>
        <taxon>Pavlovophyceae</taxon>
        <taxon>Pavlovales</taxon>
        <taxon>Pavlovaceae</taxon>
        <taxon>Diacronema</taxon>
    </lineage>
</organism>
<evidence type="ECO:0000256" key="2">
    <source>
        <dbReference type="ARBA" id="ARBA00022692"/>
    </source>
</evidence>
<evidence type="ECO:0000313" key="9">
    <source>
        <dbReference type="Proteomes" id="UP000751190"/>
    </source>
</evidence>
<keyword evidence="9" id="KW-1185">Reference proteome</keyword>
<evidence type="ECO:0000256" key="1">
    <source>
        <dbReference type="ARBA" id="ARBA00004325"/>
    </source>
</evidence>
<proteinExistence type="predicted"/>
<feature type="domain" description="HIG1" evidence="7">
    <location>
        <begin position="1"/>
        <end position="88"/>
    </location>
</feature>
<evidence type="ECO:0000259" key="7">
    <source>
        <dbReference type="PROSITE" id="PS51503"/>
    </source>
</evidence>
<dbReference type="Pfam" id="PF04588">
    <property type="entry name" value="HIG_1_N"/>
    <property type="match status" value="1"/>
</dbReference>
<accession>A0A8J5XHU2</accession>
<keyword evidence="3 6" id="KW-1133">Transmembrane helix</keyword>
<keyword evidence="5 6" id="KW-0472">Membrane</keyword>
<keyword evidence="4" id="KW-0496">Mitochondrion</keyword>
<dbReference type="PANTHER" id="PTHR12297">
    <property type="entry name" value="HYPOXIA-INDUCBILE GENE 1 HIG1 -RELATED"/>
    <property type="match status" value="1"/>
</dbReference>
<dbReference type="AlphaFoldDB" id="A0A8J5XHU2"/>
<evidence type="ECO:0000256" key="5">
    <source>
        <dbReference type="ARBA" id="ARBA00023136"/>
    </source>
</evidence>
<dbReference type="OrthoDB" id="6604018at2759"/>
<evidence type="ECO:0000256" key="3">
    <source>
        <dbReference type="ARBA" id="ARBA00022989"/>
    </source>
</evidence>
<keyword evidence="2 6" id="KW-0812">Transmembrane</keyword>